<feature type="compositionally biased region" description="Low complexity" evidence="1">
    <location>
        <begin position="260"/>
        <end position="284"/>
    </location>
</feature>
<name>A0A367RE03_NOSPU</name>
<dbReference type="SUPFAM" id="SSF82866">
    <property type="entry name" value="Multidrug efflux transporter AcrB transmembrane domain"/>
    <property type="match status" value="2"/>
</dbReference>
<dbReference type="Pfam" id="PF00873">
    <property type="entry name" value="ACR_tran"/>
    <property type="match status" value="1"/>
</dbReference>
<sequence length="1103" mass="119052">MQQANNNNGNGGFSLSAIAIRQHIGTLMLTVAVIVIGVFFLTTIQVDLLPSITYPRIGVRLEAPGISPEVAVDEITRPLEEALAATENVVQVFSRTREGQVSLDLYFQPGGDIDQALNDATAAFNRGRGQLPDTIEEPRLFKVDPSQLPVYELALTSASLPGKELRVFADEELNRELSVVPGVASVDVSGGAEEEVRVLVDLNRLQALGVGLNDVLNELTARNQDTSGGRILGQNSEPLTRTVGRFQNAKEIENLSLEVSSPTSANTTNSSNTTTTPTTTPTPSRRVYLRDFAEVIDDTEEQRVFVYLNRQPAVKFSIQKQPEANTITVVDAVKRRIEQLRQSGLIPADMTLSPTTDESVFIRNSLNDVIFSGISGALLAAAAVLLFLGSFRQTFIISLTIPLCTLAAIALMRIFGLTLNVFSLAGLTLGVGQAIDTSVVILENISEKTGMTPNQREMEAGEQGSRGAEGKGRNSKFFIDSAIAASQEVESALVAATGANLVSVVPFLLIGGFIALLFNELILTISFAVAASLVVAITVVPMLSSRLLGIRWSSRISEFWLLRQFNHRFEDATRGYGNFLSKVLRYRLFVVTAALLILGGSSFFMFGQIPQEILPRISTGQANLRAQFPAGTPLATSEKVMQIVDDILLKQPETESAFTTVGGSLFGSNTTENPLRASSTINLKPGTDVEAFVKKVTQEFNKLNLAGILLRLNPGQVRGLILSNSPVQGSEVDVILQGENEENLTQAGAQVLQALQERAKLATFRPDADPRQPEIQIRPDWERVSALGLSAGQIGATVQTAIEGSVPTQIQRGNRLVDVRVQLNKEAIQRPSQLEQLPLFTENNQLIRLSDVANIQEGQAPGEVQRINQRQAFIVAGNLSEGASLGEAIAEVNEVLQDVDLPDGVSIVPSSAQETNQQLQDALKTLGALATFLIFVVMAVQYNSLIDPLVIMFTVPLALAGGIFGLYITQTAIGATVIVGVVLLVGIVVNAGILMVELANQIRDEEGCSRQIAIMKAAPQRLRPIIMTTVTTILGLFPLALGIGEGSEFLQPLGIVVFFGMAIATMLTLFIIPCFYILLHDLLGGNWAKPVLTRLRGFTKKFI</sequence>
<gene>
    <name evidence="3" type="ORF">A6769_22825</name>
</gene>
<evidence type="ECO:0000256" key="1">
    <source>
        <dbReference type="SAM" id="MobiDB-lite"/>
    </source>
</evidence>
<feature type="region of interest" description="Disordered" evidence="1">
    <location>
        <begin position="256"/>
        <end position="284"/>
    </location>
</feature>
<organism evidence="3 4">
    <name type="scientific">Nostoc punctiforme NIES-2108</name>
    <dbReference type="NCBI Taxonomy" id="1356359"/>
    <lineage>
        <taxon>Bacteria</taxon>
        <taxon>Bacillati</taxon>
        <taxon>Cyanobacteriota</taxon>
        <taxon>Cyanophyceae</taxon>
        <taxon>Nostocales</taxon>
        <taxon>Nostocaceae</taxon>
        <taxon>Nostoc</taxon>
    </lineage>
</organism>
<keyword evidence="2" id="KW-0472">Membrane</keyword>
<dbReference type="SUPFAM" id="SSF82714">
    <property type="entry name" value="Multidrug efflux transporter AcrB TolC docking domain, DN and DC subdomains"/>
    <property type="match status" value="2"/>
</dbReference>
<dbReference type="Gene3D" id="3.30.2090.10">
    <property type="entry name" value="Multidrug efflux transporter AcrB TolC docking domain, DN and DC subdomains"/>
    <property type="match status" value="2"/>
</dbReference>
<dbReference type="SUPFAM" id="SSF82693">
    <property type="entry name" value="Multidrug efflux transporter AcrB pore domain, PN1, PN2, PC1 and PC2 subdomains"/>
    <property type="match status" value="3"/>
</dbReference>
<proteinExistence type="predicted"/>
<keyword evidence="2" id="KW-0812">Transmembrane</keyword>
<feature type="transmembrane region" description="Helical" evidence="2">
    <location>
        <begin position="421"/>
        <end position="442"/>
    </location>
</feature>
<dbReference type="PANTHER" id="PTHR32063:SF0">
    <property type="entry name" value="SWARMING MOTILITY PROTEIN SWRC"/>
    <property type="match status" value="1"/>
</dbReference>
<dbReference type="GO" id="GO:0042910">
    <property type="term" value="F:xenobiotic transmembrane transporter activity"/>
    <property type="evidence" value="ECO:0007669"/>
    <property type="project" value="TreeGrafter"/>
</dbReference>
<dbReference type="Proteomes" id="UP000252085">
    <property type="component" value="Unassembled WGS sequence"/>
</dbReference>
<feature type="transmembrane region" description="Helical" evidence="2">
    <location>
        <begin position="922"/>
        <end position="942"/>
    </location>
</feature>
<feature type="transmembrane region" description="Helical" evidence="2">
    <location>
        <begin position="1055"/>
        <end position="1079"/>
    </location>
</feature>
<dbReference type="Gene3D" id="3.30.70.1430">
    <property type="entry name" value="Multidrug efflux transporter AcrB pore domain"/>
    <property type="match status" value="2"/>
</dbReference>
<dbReference type="EMBL" id="LXQE01000156">
    <property type="protein sequence ID" value="RCJ34299.1"/>
    <property type="molecule type" value="Genomic_DNA"/>
</dbReference>
<reference evidence="4" key="1">
    <citation type="submission" date="2016-04" db="EMBL/GenBank/DDBJ databases">
        <authorList>
            <person name="Tabuchi Yagui T.R."/>
        </authorList>
    </citation>
    <scope>NUCLEOTIDE SEQUENCE [LARGE SCALE GENOMIC DNA]</scope>
</reference>
<dbReference type="PANTHER" id="PTHR32063">
    <property type="match status" value="1"/>
</dbReference>
<dbReference type="PRINTS" id="PR00702">
    <property type="entry name" value="ACRIFLAVINRP"/>
</dbReference>
<dbReference type="GO" id="GO:0005886">
    <property type="term" value="C:plasma membrane"/>
    <property type="evidence" value="ECO:0007669"/>
    <property type="project" value="TreeGrafter"/>
</dbReference>
<evidence type="ECO:0000256" key="2">
    <source>
        <dbReference type="SAM" id="Phobius"/>
    </source>
</evidence>
<dbReference type="Gene3D" id="3.30.70.1320">
    <property type="entry name" value="Multidrug efflux transporter AcrB pore domain like"/>
    <property type="match status" value="1"/>
</dbReference>
<dbReference type="AlphaFoldDB" id="A0A367RE03"/>
<keyword evidence="2" id="KW-1133">Transmembrane helix</keyword>
<feature type="transmembrane region" description="Helical" evidence="2">
    <location>
        <begin position="521"/>
        <end position="543"/>
    </location>
</feature>
<feature type="transmembrane region" description="Helical" evidence="2">
    <location>
        <begin position="369"/>
        <end position="388"/>
    </location>
</feature>
<feature type="transmembrane region" description="Helical" evidence="2">
    <location>
        <begin position="588"/>
        <end position="607"/>
    </location>
</feature>
<dbReference type="InterPro" id="IPR027463">
    <property type="entry name" value="AcrB_DN_DC_subdom"/>
</dbReference>
<feature type="transmembrane region" description="Helical" evidence="2">
    <location>
        <begin position="492"/>
        <end position="515"/>
    </location>
</feature>
<feature type="transmembrane region" description="Helical" evidence="2">
    <location>
        <begin position="974"/>
        <end position="996"/>
    </location>
</feature>
<dbReference type="InterPro" id="IPR001036">
    <property type="entry name" value="Acrflvin-R"/>
</dbReference>
<comment type="caution">
    <text evidence="3">The sequence shown here is derived from an EMBL/GenBank/DDBJ whole genome shotgun (WGS) entry which is preliminary data.</text>
</comment>
<dbReference type="Gene3D" id="1.20.1640.10">
    <property type="entry name" value="Multidrug efflux transporter AcrB transmembrane domain"/>
    <property type="match status" value="2"/>
</dbReference>
<dbReference type="Gene3D" id="3.30.70.1440">
    <property type="entry name" value="Multidrug efflux transporter AcrB pore domain"/>
    <property type="match status" value="1"/>
</dbReference>
<accession>A0A367RE03</accession>
<feature type="region of interest" description="Disordered" evidence="1">
    <location>
        <begin position="452"/>
        <end position="472"/>
    </location>
</feature>
<feature type="transmembrane region" description="Helical" evidence="2">
    <location>
        <begin position="949"/>
        <end position="968"/>
    </location>
</feature>
<protein>
    <submittedName>
        <fullName evidence="3">Cation transporter</fullName>
    </submittedName>
</protein>
<feature type="transmembrane region" description="Helical" evidence="2">
    <location>
        <begin position="1025"/>
        <end position="1043"/>
    </location>
</feature>
<feature type="transmembrane region" description="Helical" evidence="2">
    <location>
        <begin position="24"/>
        <end position="44"/>
    </location>
</feature>
<evidence type="ECO:0000313" key="3">
    <source>
        <dbReference type="EMBL" id="RCJ34299.1"/>
    </source>
</evidence>
<feature type="transmembrane region" description="Helical" evidence="2">
    <location>
        <begin position="395"/>
        <end position="415"/>
    </location>
</feature>
<evidence type="ECO:0000313" key="4">
    <source>
        <dbReference type="Proteomes" id="UP000252085"/>
    </source>
</evidence>